<dbReference type="EMBL" id="RHQL01000010">
    <property type="protein sequence ID" value="RRV08833.1"/>
    <property type="molecule type" value="Genomic_DNA"/>
</dbReference>
<dbReference type="AlphaFoldDB" id="A0A427DYH3"/>
<proteinExistence type="predicted"/>
<protein>
    <submittedName>
        <fullName evidence="1">Uncharacterized protein</fullName>
    </submittedName>
</protein>
<organism evidence="1 2">
    <name type="scientific">Stutzerimonas xanthomarina</name>
    <dbReference type="NCBI Taxonomy" id="271420"/>
    <lineage>
        <taxon>Bacteria</taxon>
        <taxon>Pseudomonadati</taxon>
        <taxon>Pseudomonadota</taxon>
        <taxon>Gammaproteobacteria</taxon>
        <taxon>Pseudomonadales</taxon>
        <taxon>Pseudomonadaceae</taxon>
        <taxon>Stutzerimonas</taxon>
    </lineage>
</organism>
<sequence>MQHIRLPQLPEPINASLCTIAHLYRPEMRSGTLTQELWLYEDDHAGQTRRVFKVFAPVTPKGRIRRGQPTRLTVQTLKGFNKERQIWGHDGDCRAELSLEVDQADQLLKQATKVVTGGMTRYRDSVIWYRHS</sequence>
<name>A0A427DYH3_9GAMM</name>
<evidence type="ECO:0000313" key="2">
    <source>
        <dbReference type="Proteomes" id="UP000276506"/>
    </source>
</evidence>
<evidence type="ECO:0000313" key="1">
    <source>
        <dbReference type="EMBL" id="RRV08833.1"/>
    </source>
</evidence>
<reference evidence="1 2" key="1">
    <citation type="submission" date="2018-10" db="EMBL/GenBank/DDBJ databases">
        <title>Transmission dynamics of multidrug resistant bacteria on intensive care unit surfaces.</title>
        <authorList>
            <person name="D'Souza A.W."/>
            <person name="Potter R.F."/>
            <person name="Wallace M."/>
            <person name="Shupe A."/>
            <person name="Patel S."/>
            <person name="Sun S."/>
            <person name="Gul D."/>
            <person name="Kwon J.H."/>
            <person name="Andleeb S."/>
            <person name="Burnham C.-A.D."/>
            <person name="Dantas G."/>
        </authorList>
    </citation>
    <scope>NUCLEOTIDE SEQUENCE [LARGE SCALE GENOMIC DNA]</scope>
    <source>
        <strain evidence="1 2">PX_177</strain>
    </source>
</reference>
<accession>A0A427DYH3</accession>
<dbReference type="Proteomes" id="UP000276506">
    <property type="component" value="Unassembled WGS sequence"/>
</dbReference>
<comment type="caution">
    <text evidence="1">The sequence shown here is derived from an EMBL/GenBank/DDBJ whole genome shotgun (WGS) entry which is preliminary data.</text>
</comment>
<gene>
    <name evidence="1" type="ORF">EGJ28_16335</name>
</gene>
<dbReference type="RefSeq" id="WP_125877970.1">
    <property type="nucleotide sequence ID" value="NZ_RHQL01000010.1"/>
</dbReference>